<dbReference type="SUPFAM" id="SSF46785">
    <property type="entry name" value="Winged helix' DNA-binding domain"/>
    <property type="match status" value="1"/>
</dbReference>
<evidence type="ECO:0000313" key="3">
    <source>
        <dbReference type="Proteomes" id="UP000215563"/>
    </source>
</evidence>
<dbReference type="PANTHER" id="PTHR39515:SF2">
    <property type="entry name" value="HTH-TYPE TRANSCRIPTIONAL REGULATOR RV0880"/>
    <property type="match status" value="1"/>
</dbReference>
<name>A0A229RXG1_AMYAL</name>
<dbReference type="Gene3D" id="1.10.10.10">
    <property type="entry name" value="Winged helix-like DNA-binding domain superfamily/Winged helix DNA-binding domain"/>
    <property type="match status" value="1"/>
</dbReference>
<keyword evidence="3" id="KW-1185">Reference proteome</keyword>
<gene>
    <name evidence="2" type="ORF">CFP75_15325</name>
</gene>
<dbReference type="EMBL" id="NMQU01000036">
    <property type="protein sequence ID" value="OXM51054.1"/>
    <property type="molecule type" value="Genomic_DNA"/>
</dbReference>
<accession>A0A229RXG1</accession>
<sequence>MITKVADLAHRLRPLVFRLYYLVRRETPQVQLTLTQGSVLSELLNGGPRRMSALAELERVRMPTMTDVVRRLERLGLVSRRTDPADGRAVLVEVTEVGQRFHRQLIVAREEFLRERLLELDENDRFAIEAALPALTKLLRQEIQEDKKEELIRDER</sequence>
<dbReference type="OrthoDB" id="3216907at2"/>
<dbReference type="GO" id="GO:0003700">
    <property type="term" value="F:DNA-binding transcription factor activity"/>
    <property type="evidence" value="ECO:0007669"/>
    <property type="project" value="InterPro"/>
</dbReference>
<dbReference type="InterPro" id="IPR000835">
    <property type="entry name" value="HTH_MarR-typ"/>
</dbReference>
<protein>
    <submittedName>
        <fullName evidence="2">MarR family transcriptional regulator</fullName>
    </submittedName>
</protein>
<comment type="caution">
    <text evidence="2">The sequence shown here is derived from an EMBL/GenBank/DDBJ whole genome shotgun (WGS) entry which is preliminary data.</text>
</comment>
<dbReference type="Proteomes" id="UP000215563">
    <property type="component" value="Unassembled WGS sequence"/>
</dbReference>
<dbReference type="InterPro" id="IPR036388">
    <property type="entry name" value="WH-like_DNA-bd_sf"/>
</dbReference>
<dbReference type="RefSeq" id="WP_020632547.1">
    <property type="nucleotide sequence ID" value="NZ_KB913032.1"/>
</dbReference>
<dbReference type="PANTHER" id="PTHR39515">
    <property type="entry name" value="CONSERVED PROTEIN"/>
    <property type="match status" value="1"/>
</dbReference>
<feature type="domain" description="HTH marR-type" evidence="1">
    <location>
        <begin position="5"/>
        <end position="140"/>
    </location>
</feature>
<dbReference type="InterPro" id="IPR052526">
    <property type="entry name" value="HTH-type_Bedaq_tolerance"/>
</dbReference>
<organism evidence="2 3">
    <name type="scientific">Amycolatopsis alba DSM 44262</name>
    <dbReference type="NCBI Taxonomy" id="1125972"/>
    <lineage>
        <taxon>Bacteria</taxon>
        <taxon>Bacillati</taxon>
        <taxon>Actinomycetota</taxon>
        <taxon>Actinomycetes</taxon>
        <taxon>Pseudonocardiales</taxon>
        <taxon>Pseudonocardiaceae</taxon>
        <taxon>Amycolatopsis</taxon>
    </lineage>
</organism>
<reference evidence="2 3" key="1">
    <citation type="submission" date="2017-07" db="EMBL/GenBank/DDBJ databases">
        <title>Amycolatopsis alba DSM 44262 Genome sequencing and assembly.</title>
        <authorList>
            <person name="Kaur N."/>
            <person name="Mayilraj S."/>
        </authorList>
    </citation>
    <scope>NUCLEOTIDE SEQUENCE [LARGE SCALE GENOMIC DNA]</scope>
    <source>
        <strain evidence="2 3">DSM 44262</strain>
    </source>
</reference>
<dbReference type="AlphaFoldDB" id="A0A229RXG1"/>
<evidence type="ECO:0000259" key="1">
    <source>
        <dbReference type="PROSITE" id="PS50995"/>
    </source>
</evidence>
<dbReference type="PROSITE" id="PS50995">
    <property type="entry name" value="HTH_MARR_2"/>
    <property type="match status" value="1"/>
</dbReference>
<proteinExistence type="predicted"/>
<dbReference type="Pfam" id="PF01047">
    <property type="entry name" value="MarR"/>
    <property type="match status" value="1"/>
</dbReference>
<dbReference type="SMART" id="SM00347">
    <property type="entry name" value="HTH_MARR"/>
    <property type="match status" value="1"/>
</dbReference>
<dbReference type="InterPro" id="IPR036390">
    <property type="entry name" value="WH_DNA-bd_sf"/>
</dbReference>
<evidence type="ECO:0000313" key="2">
    <source>
        <dbReference type="EMBL" id="OXM51054.1"/>
    </source>
</evidence>